<feature type="region of interest" description="Disordered" evidence="5">
    <location>
        <begin position="721"/>
        <end position="755"/>
    </location>
</feature>
<feature type="region of interest" description="Disordered" evidence="5">
    <location>
        <begin position="363"/>
        <end position="385"/>
    </location>
</feature>
<dbReference type="InterPro" id="IPR006652">
    <property type="entry name" value="Kelch_1"/>
</dbReference>
<dbReference type="SMART" id="SM00225">
    <property type="entry name" value="BTB"/>
    <property type="match status" value="1"/>
</dbReference>
<keyword evidence="3" id="KW-0677">Repeat</keyword>
<dbReference type="PANTHER" id="PTHR24412">
    <property type="entry name" value="KELCH PROTEIN"/>
    <property type="match status" value="1"/>
</dbReference>
<dbReference type="InterPro" id="IPR011333">
    <property type="entry name" value="SKP1/BTB/POZ_sf"/>
</dbReference>
<evidence type="ECO:0000256" key="1">
    <source>
        <dbReference type="ARBA" id="ARBA00004906"/>
    </source>
</evidence>
<protein>
    <recommendedName>
        <fullName evidence="6">BTB domain-containing protein</fullName>
    </recommendedName>
</protein>
<evidence type="ECO:0000259" key="6">
    <source>
        <dbReference type="PROSITE" id="PS50097"/>
    </source>
</evidence>
<sequence length="755" mass="85429">MIYDVTTDVTWDERKTNKQVIYQTISLPSFVTFDAFYSCLWPKTLSFERYLGGKALATDHRVLSITHPALRVIHPVEESKMAGSVRNTENLFEQQDREELSELNSYNSGGFRFKGSESSALSLLNKLRLEGEGGFCDVTLEVDGRQLATHRCVLAASSQFFYTMFHSGMKESNQTLLKLHSVSFDAMSLILDYFYTREIVINHDIVLELLNTASFLLVTPVKKACIQILSNQLSIENCFSILQVADQFWASELEKRARNYIKENFFSAVNNEEFVSISKKSLIDFISSDEIQVEREEEVYQAVLKWVKYDEENRVSDLPELLSHLRGKSLPKGFLKSEMSKEPLLATFSSLVESSKRKIKTKWTKKKRGKRTGADDKPEAERTRTSTELHNVMIGISSALYGSRKAFCYDLDKEETFVLSDYPNMHVDPELAVIGRSLYIIGGSKLFNGVPTRLSALCLDEVKNQRKPSFSIFSMDQEWETKAPCKVSRIKASLAQLNGLLYYIGGWLEDGSCCNTVECYNPEMDEWVYCASLNTSRSRSGCVTGNGHIYIIGGETALISESSETFLSSVERYDPEKDTWSFVASVNLGRVLPSSVCLNGKIYVIGGRTSSIYSTPTCEVYFPNTDEWQFIASLPYLDPGCIEVIVVKNQIMVALMPDVTLDFSHNAVKYNVRANAWQKVECFGPSNKQASFTLCTTKLPAMILQRLPKALFLDDFFEEDSENDMEDDSYRSDSDDSSSGFMGWANESSDDEAYW</sequence>
<name>A0ABN8PSJ1_9CNID</name>
<dbReference type="CDD" id="cd18186">
    <property type="entry name" value="BTB_POZ_ZBTB_KLHL-like"/>
    <property type="match status" value="1"/>
</dbReference>
<gene>
    <name evidence="7" type="ORF">PLOB_00046277</name>
</gene>
<dbReference type="EMBL" id="CALNXK010000082">
    <property type="protein sequence ID" value="CAH3147841.1"/>
    <property type="molecule type" value="Genomic_DNA"/>
</dbReference>
<accession>A0ABN8PSJ1</accession>
<evidence type="ECO:0000256" key="5">
    <source>
        <dbReference type="SAM" id="MobiDB-lite"/>
    </source>
</evidence>
<evidence type="ECO:0000313" key="8">
    <source>
        <dbReference type="Proteomes" id="UP001159405"/>
    </source>
</evidence>
<dbReference type="InterPro" id="IPR015915">
    <property type="entry name" value="Kelch-typ_b-propeller"/>
</dbReference>
<organism evidence="7 8">
    <name type="scientific">Porites lobata</name>
    <dbReference type="NCBI Taxonomy" id="104759"/>
    <lineage>
        <taxon>Eukaryota</taxon>
        <taxon>Metazoa</taxon>
        <taxon>Cnidaria</taxon>
        <taxon>Anthozoa</taxon>
        <taxon>Hexacorallia</taxon>
        <taxon>Scleractinia</taxon>
        <taxon>Fungiina</taxon>
        <taxon>Poritidae</taxon>
        <taxon>Porites</taxon>
    </lineage>
</organism>
<comment type="pathway">
    <text evidence="1">Protein modification; protein ubiquitination.</text>
</comment>
<proteinExistence type="predicted"/>
<dbReference type="InterPro" id="IPR011705">
    <property type="entry name" value="BACK"/>
</dbReference>
<evidence type="ECO:0000256" key="3">
    <source>
        <dbReference type="ARBA" id="ARBA00022737"/>
    </source>
</evidence>
<keyword evidence="2" id="KW-0880">Kelch repeat</keyword>
<reference evidence="7 8" key="1">
    <citation type="submission" date="2022-05" db="EMBL/GenBank/DDBJ databases">
        <authorList>
            <consortium name="Genoscope - CEA"/>
            <person name="William W."/>
        </authorList>
    </citation>
    <scope>NUCLEOTIDE SEQUENCE [LARGE SCALE GENOMIC DNA]</scope>
</reference>
<keyword evidence="8" id="KW-1185">Reference proteome</keyword>
<dbReference type="InterPro" id="IPR000210">
    <property type="entry name" value="BTB/POZ_dom"/>
</dbReference>
<feature type="compositionally biased region" description="Basic and acidic residues" evidence="5">
    <location>
        <begin position="372"/>
        <end position="385"/>
    </location>
</feature>
<comment type="caution">
    <text evidence="7">The sequence shown here is derived from an EMBL/GenBank/DDBJ whole genome shotgun (WGS) entry which is preliminary data.</text>
</comment>
<dbReference type="Proteomes" id="UP001159405">
    <property type="component" value="Unassembled WGS sequence"/>
</dbReference>
<dbReference type="Pfam" id="PF07707">
    <property type="entry name" value="BACK"/>
    <property type="match status" value="1"/>
</dbReference>
<dbReference type="PROSITE" id="PS50097">
    <property type="entry name" value="BTB"/>
    <property type="match status" value="1"/>
</dbReference>
<evidence type="ECO:0000313" key="7">
    <source>
        <dbReference type="EMBL" id="CAH3147841.1"/>
    </source>
</evidence>
<dbReference type="Pfam" id="PF01344">
    <property type="entry name" value="Kelch_1"/>
    <property type="match status" value="3"/>
</dbReference>
<dbReference type="SUPFAM" id="SSF54695">
    <property type="entry name" value="POZ domain"/>
    <property type="match status" value="1"/>
</dbReference>
<evidence type="ECO:0000256" key="2">
    <source>
        <dbReference type="ARBA" id="ARBA00022441"/>
    </source>
</evidence>
<dbReference type="SMART" id="SM00612">
    <property type="entry name" value="Kelch"/>
    <property type="match status" value="4"/>
</dbReference>
<feature type="domain" description="BTB" evidence="6">
    <location>
        <begin position="136"/>
        <end position="203"/>
    </location>
</feature>
<dbReference type="Gene3D" id="3.30.710.10">
    <property type="entry name" value="Potassium Channel Kv1.1, Chain A"/>
    <property type="match status" value="1"/>
</dbReference>
<keyword evidence="4" id="KW-0833">Ubl conjugation pathway</keyword>
<dbReference type="PANTHER" id="PTHR24412:SF451">
    <property type="entry name" value="KELCH-LIKE PROTEIN 20"/>
    <property type="match status" value="1"/>
</dbReference>
<dbReference type="Pfam" id="PF00651">
    <property type="entry name" value="BTB"/>
    <property type="match status" value="1"/>
</dbReference>
<dbReference type="SUPFAM" id="SSF117281">
    <property type="entry name" value="Kelch motif"/>
    <property type="match status" value="1"/>
</dbReference>
<dbReference type="Gene3D" id="2.120.10.80">
    <property type="entry name" value="Kelch-type beta propeller"/>
    <property type="match status" value="1"/>
</dbReference>
<dbReference type="SMART" id="SM00875">
    <property type="entry name" value="BACK"/>
    <property type="match status" value="1"/>
</dbReference>
<dbReference type="Gene3D" id="1.25.40.420">
    <property type="match status" value="1"/>
</dbReference>
<evidence type="ECO:0000256" key="4">
    <source>
        <dbReference type="ARBA" id="ARBA00022786"/>
    </source>
</evidence>